<comment type="caution">
    <text evidence="3">The sequence shown here is derived from an EMBL/GenBank/DDBJ whole genome shotgun (WGS) entry which is preliminary data.</text>
</comment>
<evidence type="ECO:0000313" key="3">
    <source>
        <dbReference type="EMBL" id="MBL1072942.1"/>
    </source>
</evidence>
<evidence type="ECO:0000256" key="1">
    <source>
        <dbReference type="SAM" id="Phobius"/>
    </source>
</evidence>
<evidence type="ECO:0000259" key="2">
    <source>
        <dbReference type="Pfam" id="PF26059"/>
    </source>
</evidence>
<name>A0ABS1LX95_9NOCA</name>
<reference evidence="3 4" key="1">
    <citation type="submission" date="2021-01" db="EMBL/GenBank/DDBJ databases">
        <title>WGS of actinomycetes isolated from Thailand.</title>
        <authorList>
            <person name="Thawai C."/>
        </authorList>
    </citation>
    <scope>NUCLEOTIDE SEQUENCE [LARGE SCALE GENOMIC DNA]</scope>
    <source>
        <strain evidence="3 4">LPG 2</strain>
    </source>
</reference>
<keyword evidence="1" id="KW-0812">Transmembrane</keyword>
<feature type="domain" description="DUF8020" evidence="2">
    <location>
        <begin position="2"/>
        <end position="47"/>
    </location>
</feature>
<dbReference type="Proteomes" id="UP000602198">
    <property type="component" value="Unassembled WGS sequence"/>
</dbReference>
<accession>A0ABS1LX95</accession>
<feature type="transmembrane region" description="Helical" evidence="1">
    <location>
        <begin position="87"/>
        <end position="107"/>
    </location>
</feature>
<keyword evidence="4" id="KW-1185">Reference proteome</keyword>
<dbReference type="EMBL" id="JAERRJ010000001">
    <property type="protein sequence ID" value="MBL1072942.1"/>
    <property type="molecule type" value="Genomic_DNA"/>
</dbReference>
<dbReference type="InterPro" id="IPR058333">
    <property type="entry name" value="DUF8020"/>
</dbReference>
<gene>
    <name evidence="3" type="ORF">JK358_00870</name>
</gene>
<feature type="transmembrane region" description="Helical" evidence="1">
    <location>
        <begin position="61"/>
        <end position="80"/>
    </location>
</feature>
<sequence>MTDGILTIADNNRTVIGSAPLALNIKGEAVAWDPQIGSDGRTLTAAPINGEGHQDGLANPVGALAGFVGGAMIGMLGLVAGVFTLGLLMPVTAVVGLGAGAIIRFTVGGQGPAP</sequence>
<dbReference type="RefSeq" id="WP_201942203.1">
    <property type="nucleotide sequence ID" value="NZ_JAERRJ010000001.1"/>
</dbReference>
<organism evidence="3 4">
    <name type="scientific">Nocardia acididurans</name>
    <dbReference type="NCBI Taxonomy" id="2802282"/>
    <lineage>
        <taxon>Bacteria</taxon>
        <taxon>Bacillati</taxon>
        <taxon>Actinomycetota</taxon>
        <taxon>Actinomycetes</taxon>
        <taxon>Mycobacteriales</taxon>
        <taxon>Nocardiaceae</taxon>
        <taxon>Nocardia</taxon>
    </lineage>
</organism>
<proteinExistence type="predicted"/>
<keyword evidence="1" id="KW-1133">Transmembrane helix</keyword>
<protein>
    <recommendedName>
        <fullName evidence="2">DUF8020 domain-containing protein</fullName>
    </recommendedName>
</protein>
<keyword evidence="1" id="KW-0472">Membrane</keyword>
<evidence type="ECO:0000313" key="4">
    <source>
        <dbReference type="Proteomes" id="UP000602198"/>
    </source>
</evidence>
<dbReference type="Pfam" id="PF26059">
    <property type="entry name" value="DUF8020"/>
    <property type="match status" value="1"/>
</dbReference>